<evidence type="ECO:0000256" key="1">
    <source>
        <dbReference type="SAM" id="MobiDB-lite"/>
    </source>
</evidence>
<dbReference type="Pfam" id="PF07230">
    <property type="entry name" value="Portal_T4"/>
    <property type="match status" value="1"/>
</dbReference>
<feature type="compositionally biased region" description="Polar residues" evidence="1">
    <location>
        <begin position="16"/>
        <end position="29"/>
    </location>
</feature>
<dbReference type="InterPro" id="IPR010823">
    <property type="entry name" value="Portal_Gp20"/>
</dbReference>
<organism evidence="2 3">
    <name type="scientific">Klebsiella phage K64-1</name>
    <name type="common">Bacteriophage K64-1</name>
    <dbReference type="NCBI Taxonomy" id="1439894"/>
    <lineage>
        <taxon>Viruses</taxon>
        <taxon>Duplodnaviria</taxon>
        <taxon>Heunggongvirae</taxon>
        <taxon>Uroviricota</taxon>
        <taxon>Caudoviricetes</taxon>
        <taxon>Alcyoneusvirus</taxon>
        <taxon>Alcyoneusvirus K641</taxon>
    </lineage>
</organism>
<evidence type="ECO:0000313" key="3">
    <source>
        <dbReference type="Proteomes" id="UP000202478"/>
    </source>
</evidence>
<sequence length="577" mass="64784">MSWKRHMSTARPRVSVQKNTSSDKAAGSKSNFASYLPQVYQGLPNRTDRYRQYEEMDQDPEIRTALNIIADFCTQSDVDFGLPYKIKYKDNIGDTEVTTIEDRLDAWTDQNDFKIRMYEIVRGLLKYGDQFFIRDPETYDWYWVDPSNVEQVFVNQATGKNPVVYYIRDVSLNLKDKVLSNVHIGFNQSAYTGAAPNLLGSNSSAASVGGLAGITSSGSSGSSDPFNTSGRMDVLPVAAEHVIHFSLNTGQDGVWPFGTSILENVFKTYKQKSLLEDSIIIYRVQRAPERRVFRIDVGDMQTHQAMAYVERFKNEIHQRRIPSNKGGSTSMMDAAYNPLSILEDYYFPQTADGRGSSVDTLPGGDNLGQIDDLRYFNNKLIRGLQIPSSYLPQGPDDGGVSLFGDGATQAMASEIRFNNECMRYQRLVAKVFDAEFKRFMLHNGYNISTASFEVVLNAPINLATYRRAELDAKLITTYLPLNDLPYMAKQTILQKMGFEQKDIVQNEELLRQELGMDINTANSTEQASLQSVGIEAPNNSEQDLGVDENGELESADKEYQDSQETSNFNPNGLGDSF</sequence>
<accession>A0A0A8JBM4</accession>
<feature type="region of interest" description="Disordered" evidence="1">
    <location>
        <begin position="526"/>
        <end position="577"/>
    </location>
</feature>
<reference evidence="3" key="1">
    <citation type="journal article" date="2015" name="Antimicrob. Agents Chemother.">
        <title>Identification of capsular types in carbapenem-resistant Klebsiella pneumoniae strains by wzc sequencing and implications in capsule depolymerase treatment.</title>
        <authorList>
            <person name="Pan Y.-J."/>
            <person name="Lin T.-L."/>
            <person name="Lin Y.-T."/>
            <person name="Su P.-A."/>
            <person name="Chen C.-T."/>
            <person name="Hsieh P.-F."/>
            <person name="Hsu C.-R."/>
            <person name="Chen C.-C."/>
            <person name="Hsieh Y.-C."/>
            <person name="Wang J.-T."/>
        </authorList>
    </citation>
    <scope>NUCLEOTIDE SEQUENCE [LARGE SCALE GENOMIC DNA]</scope>
</reference>
<protein>
    <submittedName>
        <fullName evidence="2">Portal vertex protein</fullName>
    </submittedName>
</protein>
<dbReference type="Proteomes" id="UP000202478">
    <property type="component" value="Segment"/>
</dbReference>
<feature type="compositionally biased region" description="Acidic residues" evidence="1">
    <location>
        <begin position="544"/>
        <end position="553"/>
    </location>
</feature>
<dbReference type="GeneID" id="80645188"/>
<dbReference type="OrthoDB" id="2332at10239"/>
<dbReference type="KEGG" id="vg:80645188"/>
<evidence type="ECO:0000313" key="2">
    <source>
        <dbReference type="EMBL" id="BAQ02802.1"/>
    </source>
</evidence>
<dbReference type="EMBL" id="AB897757">
    <property type="protein sequence ID" value="BAQ02802.1"/>
    <property type="molecule type" value="Genomic_DNA"/>
</dbReference>
<feature type="region of interest" description="Disordered" evidence="1">
    <location>
        <begin position="1"/>
        <end position="29"/>
    </location>
</feature>
<name>A0A0A8JBM4_BPK64</name>
<feature type="compositionally biased region" description="Polar residues" evidence="1">
    <location>
        <begin position="526"/>
        <end position="542"/>
    </location>
</feature>
<proteinExistence type="predicted"/>
<keyword evidence="3" id="KW-1185">Reference proteome</keyword>
<dbReference type="RefSeq" id="YP_010843003.1">
    <property type="nucleotide sequence ID" value="NC_027399.1"/>
</dbReference>
<organismHost>
    <name type="scientific">Klebsiella</name>
    <dbReference type="NCBI Taxonomy" id="570"/>
</organismHost>